<keyword evidence="4" id="KW-0812">Transmembrane</keyword>
<dbReference type="Proteomes" id="UP000053144">
    <property type="component" value="Chromosome 7"/>
</dbReference>
<dbReference type="PANTHER" id="PTHR31339">
    <property type="entry name" value="PECTIN LYASE-RELATED"/>
    <property type="match status" value="1"/>
</dbReference>
<feature type="compositionally biased region" description="Basic and acidic residues" evidence="3">
    <location>
        <begin position="336"/>
        <end position="357"/>
    </location>
</feature>
<dbReference type="InterPro" id="IPR051801">
    <property type="entry name" value="GH28_Enzymes"/>
</dbReference>
<dbReference type="SUPFAM" id="SSF51126">
    <property type="entry name" value="Pectin lyase-like"/>
    <property type="match status" value="1"/>
</dbReference>
<feature type="compositionally biased region" description="Basic and acidic residues" evidence="3">
    <location>
        <begin position="365"/>
        <end position="379"/>
    </location>
</feature>
<keyword evidence="4" id="KW-0472">Membrane</keyword>
<evidence type="ECO:0000313" key="6">
    <source>
        <dbReference type="Proteomes" id="UP000053144"/>
    </source>
</evidence>
<keyword evidence="4" id="KW-1133">Transmembrane helix</keyword>
<comment type="subcellular location">
    <subcellularLocation>
        <location evidence="1">Secreted</location>
        <location evidence="1">Cell wall</location>
    </subcellularLocation>
</comment>
<dbReference type="EMBL" id="CM003377">
    <property type="protein sequence ID" value="KOM47256.1"/>
    <property type="molecule type" value="Genomic_DNA"/>
</dbReference>
<dbReference type="InterPro" id="IPR011050">
    <property type="entry name" value="Pectin_lyase_fold/virulence"/>
</dbReference>
<reference evidence="6" key="1">
    <citation type="journal article" date="2015" name="Proc. Natl. Acad. Sci. U.S.A.">
        <title>Genome sequencing of adzuki bean (Vigna angularis) provides insight into high starch and low fat accumulation and domestication.</title>
        <authorList>
            <person name="Yang K."/>
            <person name="Tian Z."/>
            <person name="Chen C."/>
            <person name="Luo L."/>
            <person name="Zhao B."/>
            <person name="Wang Z."/>
            <person name="Yu L."/>
            <person name="Li Y."/>
            <person name="Sun Y."/>
            <person name="Li W."/>
            <person name="Chen Y."/>
            <person name="Li Y."/>
            <person name="Zhang Y."/>
            <person name="Ai D."/>
            <person name="Zhao J."/>
            <person name="Shang C."/>
            <person name="Ma Y."/>
            <person name="Wu B."/>
            <person name="Wang M."/>
            <person name="Gao L."/>
            <person name="Sun D."/>
            <person name="Zhang P."/>
            <person name="Guo F."/>
            <person name="Wang W."/>
            <person name="Li Y."/>
            <person name="Wang J."/>
            <person name="Varshney R.K."/>
            <person name="Wang J."/>
            <person name="Ling H.Q."/>
            <person name="Wan P."/>
        </authorList>
    </citation>
    <scope>NUCLEOTIDE SEQUENCE</scope>
    <source>
        <strain evidence="6">cv. Jingnong 6</strain>
    </source>
</reference>
<accession>A0A0L9UX00</accession>
<evidence type="ECO:0000256" key="1">
    <source>
        <dbReference type="ARBA" id="ARBA00004191"/>
    </source>
</evidence>
<name>A0A0L9UX00_PHAAN</name>
<protein>
    <submittedName>
        <fullName evidence="5">Uncharacterized protein</fullName>
    </submittedName>
</protein>
<dbReference type="STRING" id="3914.A0A0L9UX00"/>
<evidence type="ECO:0000256" key="3">
    <source>
        <dbReference type="SAM" id="MobiDB-lite"/>
    </source>
</evidence>
<dbReference type="Gramene" id="KOM47256">
    <property type="protein sequence ID" value="KOM47256"/>
    <property type="gene ID" value="LR48_Vigan07g096000"/>
</dbReference>
<feature type="region of interest" description="Disordered" evidence="3">
    <location>
        <begin position="323"/>
        <end position="410"/>
    </location>
</feature>
<keyword evidence="2" id="KW-0964">Secreted</keyword>
<dbReference type="PANTHER" id="PTHR31339:SF12">
    <property type="entry name" value="ENDO-POLYGALACTURONASE-LIKE PROTEIN"/>
    <property type="match status" value="1"/>
</dbReference>
<dbReference type="InterPro" id="IPR012334">
    <property type="entry name" value="Pectin_lyas_fold"/>
</dbReference>
<evidence type="ECO:0000313" key="5">
    <source>
        <dbReference type="EMBL" id="KOM47256.1"/>
    </source>
</evidence>
<feature type="transmembrane region" description="Helical" evidence="4">
    <location>
        <begin position="65"/>
        <end position="85"/>
    </location>
</feature>
<sequence length="467" mass="52292">MKCQGDGAQKGLEKHQKGGMLKAWAPFLEAQAQKRIAHRPGALSVLGLVSLARAAQAHTLPLSKGGFGCGSFHPLLLGFCYLMLFHYSSSFTMSMGGGKDIVGCNFFQWCSEEGIEEGNVLNVEERSRSGRNEQVGRSLMMMEQSVMKMEEPDVEKMKIACLEKSVVMLEKWLETPVPQPKHIQTSSAIKWKRTLELLFFDIMKKFHNIVSGDDCVSISGWDEYGIKFAKDIFVKGMNLTTMKYVFWMTGAYKSHPDPNYDPKALPNITGINYRDVVATQVKMSATLQGISNNPFTNICISNVTIQFNEKPKKHQWNCTDVSRVTNNVTPPPCESLPEKVQSEANRGDENGGSEKHYPNQKPKTKNADPFRHPPVEKQNQKPKIKNADPAPNRHHAAAASSPLRHRSRHRSTIVALSLHRRGLCRRTVAGSRRTVVGSRRTVTSFLFFMAMCTVLRYAVGSYSGFHL</sequence>
<evidence type="ECO:0000256" key="4">
    <source>
        <dbReference type="SAM" id="Phobius"/>
    </source>
</evidence>
<dbReference type="Gene3D" id="2.160.20.10">
    <property type="entry name" value="Single-stranded right-handed beta-helix, Pectin lyase-like"/>
    <property type="match status" value="1"/>
</dbReference>
<keyword evidence="2" id="KW-0134">Cell wall</keyword>
<organism evidence="5 6">
    <name type="scientific">Phaseolus angularis</name>
    <name type="common">Azuki bean</name>
    <name type="synonym">Vigna angularis</name>
    <dbReference type="NCBI Taxonomy" id="3914"/>
    <lineage>
        <taxon>Eukaryota</taxon>
        <taxon>Viridiplantae</taxon>
        <taxon>Streptophyta</taxon>
        <taxon>Embryophyta</taxon>
        <taxon>Tracheophyta</taxon>
        <taxon>Spermatophyta</taxon>
        <taxon>Magnoliopsida</taxon>
        <taxon>eudicotyledons</taxon>
        <taxon>Gunneridae</taxon>
        <taxon>Pentapetalae</taxon>
        <taxon>rosids</taxon>
        <taxon>fabids</taxon>
        <taxon>Fabales</taxon>
        <taxon>Fabaceae</taxon>
        <taxon>Papilionoideae</taxon>
        <taxon>50 kb inversion clade</taxon>
        <taxon>NPAAA clade</taxon>
        <taxon>indigoferoid/millettioid clade</taxon>
        <taxon>Phaseoleae</taxon>
        <taxon>Vigna</taxon>
    </lineage>
</organism>
<proteinExistence type="predicted"/>
<dbReference type="AlphaFoldDB" id="A0A0L9UX00"/>
<evidence type="ECO:0000256" key="2">
    <source>
        <dbReference type="ARBA" id="ARBA00022512"/>
    </source>
</evidence>
<gene>
    <name evidence="5" type="ORF">LR48_Vigan07g096000</name>
</gene>